<gene>
    <name evidence="3" type="ORF">D1825_14185</name>
</gene>
<dbReference type="RefSeq" id="WP_118768063.1">
    <property type="nucleotide sequence ID" value="NZ_QWKP01000214.1"/>
</dbReference>
<dbReference type="InterPro" id="IPR029016">
    <property type="entry name" value="GAF-like_dom_sf"/>
</dbReference>
<evidence type="ECO:0000256" key="1">
    <source>
        <dbReference type="SAM" id="MobiDB-lite"/>
    </source>
</evidence>
<evidence type="ECO:0000313" key="4">
    <source>
        <dbReference type="Proteomes" id="UP000283374"/>
    </source>
</evidence>
<comment type="caution">
    <text evidence="3">The sequence shown here is derived from an EMBL/GenBank/DDBJ whole genome shotgun (WGS) entry which is preliminary data.</text>
</comment>
<dbReference type="OrthoDB" id="3928741at2"/>
<sequence length="413" mass="43487">MSATTVSAAHDEFVTTGHAPGRSVRRVVADSWRRSRRSGVDPEQSSPPVDVSANDLAGLRREHPLSVALPIVRQLLLDRDPGWVAALTDQTGRLLWVEGDARVRRQVEVAGFVAGAVWREDCAGTNAPGTALATNREVQVIGTEHWARPVQPWNCAAVPVHDSAGQVLGVLDVTGGSVVASGLAMQLVRATAAAIEATIASRPTGGTSAVPVGPPVPSLHVLGGQVGTLGLDAAAHRLGGRHAEILLLLAEHPAGLSGDQLAVLLSDAELSDVTVRAEVSRLRRLVGPLLSESRPYRLTRAVRTDVDVVRDALAVGDTTQALSAYTGPVLPRSVAPGVEKLRTRLADELRAAVLASRDPQLLARWAASDEGADDWAAWAALASSSVPGSAHHLRAHAQLVRLEREIGRRHPVG</sequence>
<feature type="region of interest" description="Disordered" evidence="1">
    <location>
        <begin position="32"/>
        <end position="52"/>
    </location>
</feature>
<evidence type="ECO:0000313" key="3">
    <source>
        <dbReference type="EMBL" id="RHA38418.1"/>
    </source>
</evidence>
<proteinExistence type="predicted"/>
<dbReference type="AlphaFoldDB" id="A0A413RJ21"/>
<reference evidence="3 4" key="1">
    <citation type="submission" date="2018-08" db="EMBL/GenBank/DDBJ databases">
        <title>Cellulomonas rhizosphaerae sp. nov., a novel actinomycete isolated from soil.</title>
        <authorList>
            <person name="Tian Y."/>
        </authorList>
    </citation>
    <scope>NUCLEOTIDE SEQUENCE [LARGE SCALE GENOMIC DNA]</scope>
    <source>
        <strain evidence="3 4">NEAU-TCZ24</strain>
    </source>
</reference>
<dbReference type="InterPro" id="IPR003018">
    <property type="entry name" value="GAF"/>
</dbReference>
<feature type="domain" description="GAF" evidence="2">
    <location>
        <begin position="98"/>
        <end position="199"/>
    </location>
</feature>
<dbReference type="Proteomes" id="UP000283374">
    <property type="component" value="Unassembled WGS sequence"/>
</dbReference>
<evidence type="ECO:0000259" key="2">
    <source>
        <dbReference type="Pfam" id="PF01590"/>
    </source>
</evidence>
<name>A0A413RJ21_9CELL</name>
<organism evidence="3 4">
    <name type="scientific">Cellulomonas rhizosphaerae</name>
    <dbReference type="NCBI Taxonomy" id="2293719"/>
    <lineage>
        <taxon>Bacteria</taxon>
        <taxon>Bacillati</taxon>
        <taxon>Actinomycetota</taxon>
        <taxon>Actinomycetes</taxon>
        <taxon>Micrococcales</taxon>
        <taxon>Cellulomonadaceae</taxon>
        <taxon>Cellulomonas</taxon>
    </lineage>
</organism>
<dbReference type="Gene3D" id="3.30.450.40">
    <property type="match status" value="1"/>
</dbReference>
<keyword evidence="4" id="KW-1185">Reference proteome</keyword>
<protein>
    <submittedName>
        <fullName evidence="3">Transcriptional regulator</fullName>
    </submittedName>
</protein>
<dbReference type="EMBL" id="QWKP01000214">
    <property type="protein sequence ID" value="RHA38418.1"/>
    <property type="molecule type" value="Genomic_DNA"/>
</dbReference>
<feature type="region of interest" description="Disordered" evidence="1">
    <location>
        <begin position="1"/>
        <end position="20"/>
    </location>
</feature>
<dbReference type="Pfam" id="PF01590">
    <property type="entry name" value="GAF"/>
    <property type="match status" value="1"/>
</dbReference>
<accession>A0A413RJ21</accession>